<organism evidence="1 2">
    <name type="scientific">Sapajus apella</name>
    <name type="common">Brown-capped capuchin</name>
    <name type="synonym">Cebus apella</name>
    <dbReference type="NCBI Taxonomy" id="9515"/>
    <lineage>
        <taxon>Eukaryota</taxon>
        <taxon>Metazoa</taxon>
        <taxon>Chordata</taxon>
        <taxon>Craniata</taxon>
        <taxon>Vertebrata</taxon>
        <taxon>Euteleostomi</taxon>
        <taxon>Mammalia</taxon>
        <taxon>Eutheria</taxon>
        <taxon>Euarchontoglires</taxon>
        <taxon>Primates</taxon>
        <taxon>Haplorrhini</taxon>
        <taxon>Platyrrhini</taxon>
        <taxon>Cebidae</taxon>
        <taxon>Cebinae</taxon>
        <taxon>Sapajus</taxon>
    </lineage>
</organism>
<reference evidence="2" key="1">
    <citation type="submission" date="2025-08" db="UniProtKB">
        <authorList>
            <consortium name="RefSeq"/>
        </authorList>
    </citation>
    <scope>IDENTIFICATION</scope>
    <source>
        <tissue evidence="2">Blood</tissue>
    </source>
</reference>
<gene>
    <name evidence="2" type="primary">LOC116531923</name>
</gene>
<sequence length="154" mass="16277">MPTLCCSSFGTRVREKLALAHPVASGPVFPAPPQGFAVSAKPVPQPDFHVPFASVWELCACMRVFVKEGSLLSNGLRKGKECSLQPPGSLDQGCGPRSTVCGAGQLVASTRNNRDPVTPTSGPPSPQYLLLFTKDDLTHLPPRGTTVTYSSVSL</sequence>
<protein>
    <submittedName>
        <fullName evidence="2">Uncharacterized protein LOC116531923</fullName>
    </submittedName>
</protein>
<proteinExistence type="predicted"/>
<keyword evidence="1" id="KW-1185">Reference proteome</keyword>
<dbReference type="Proteomes" id="UP000504640">
    <property type="component" value="Unplaced"/>
</dbReference>
<evidence type="ECO:0000313" key="1">
    <source>
        <dbReference type="Proteomes" id="UP000504640"/>
    </source>
</evidence>
<evidence type="ECO:0000313" key="2">
    <source>
        <dbReference type="RefSeq" id="XP_032106850.1"/>
    </source>
</evidence>
<dbReference type="AlphaFoldDB" id="A0A6J3FN57"/>
<dbReference type="GeneID" id="116531923"/>
<dbReference type="RefSeq" id="XP_032106850.1">
    <property type="nucleotide sequence ID" value="XM_032250959.1"/>
</dbReference>
<name>A0A6J3FN57_SAPAP</name>
<accession>A0A6J3FN57</accession>